<dbReference type="PANTHER" id="PTHR30093:SF34">
    <property type="entry name" value="PREPILIN PEPTIDASE-DEPENDENT PROTEIN D"/>
    <property type="match status" value="1"/>
</dbReference>
<evidence type="ECO:0000256" key="1">
    <source>
        <dbReference type="ARBA" id="ARBA00005233"/>
    </source>
</evidence>
<dbReference type="EMBL" id="QYYH01000111">
    <property type="protein sequence ID" value="RJY07779.1"/>
    <property type="molecule type" value="Genomic_DNA"/>
</dbReference>
<keyword evidence="3" id="KW-0472">Membrane</keyword>
<keyword evidence="3" id="KW-1133">Transmembrane helix</keyword>
<gene>
    <name evidence="4" type="ORF">D5R81_15165</name>
</gene>
<proteinExistence type="inferred from homology"/>
<dbReference type="InterPro" id="IPR045584">
    <property type="entry name" value="Pilin-like"/>
</dbReference>
<organism evidence="4 5">
    <name type="scientific">Parashewanella spongiae</name>
    <dbReference type="NCBI Taxonomy" id="342950"/>
    <lineage>
        <taxon>Bacteria</taxon>
        <taxon>Pseudomonadati</taxon>
        <taxon>Pseudomonadota</taxon>
        <taxon>Gammaproteobacteria</taxon>
        <taxon>Alteromonadales</taxon>
        <taxon>Shewanellaceae</taxon>
        <taxon>Parashewanella</taxon>
    </lineage>
</organism>
<dbReference type="OrthoDB" id="6272706at2"/>
<evidence type="ECO:0000256" key="3">
    <source>
        <dbReference type="SAM" id="Phobius"/>
    </source>
</evidence>
<keyword evidence="3" id="KW-0812">Transmembrane</keyword>
<comment type="similarity">
    <text evidence="1">Belongs to the N-Me-Phe pilin family.</text>
</comment>
<evidence type="ECO:0000313" key="4">
    <source>
        <dbReference type="EMBL" id="RJY07779.1"/>
    </source>
</evidence>
<name>A0A3A6U095_9GAMM</name>
<keyword evidence="5" id="KW-1185">Reference proteome</keyword>
<dbReference type="PANTHER" id="PTHR30093">
    <property type="entry name" value="GENERAL SECRETION PATHWAY PROTEIN G"/>
    <property type="match status" value="1"/>
</dbReference>
<reference evidence="4 5" key="1">
    <citation type="submission" date="2018-09" db="EMBL/GenBank/DDBJ databases">
        <title>Phylogeny of the Shewanellaceae, and recommendation for two new genera, Pseudoshewanella and Parashewanella.</title>
        <authorList>
            <person name="Wang G."/>
        </authorList>
    </citation>
    <scope>NUCLEOTIDE SEQUENCE [LARGE SCALE GENOMIC DNA]</scope>
    <source>
        <strain evidence="4 5">KCTC 22492</strain>
    </source>
</reference>
<dbReference type="NCBIfam" id="TIGR02532">
    <property type="entry name" value="IV_pilin_GFxxxE"/>
    <property type="match status" value="1"/>
</dbReference>
<dbReference type="Gene3D" id="3.30.700.10">
    <property type="entry name" value="Glycoprotein, Type 4 Pilin"/>
    <property type="match status" value="1"/>
</dbReference>
<dbReference type="RefSeq" id="WP_121854475.1">
    <property type="nucleotide sequence ID" value="NZ_CP037952.1"/>
</dbReference>
<evidence type="ECO:0000256" key="2">
    <source>
        <dbReference type="ARBA" id="ARBA00022481"/>
    </source>
</evidence>
<feature type="transmembrane region" description="Helical" evidence="3">
    <location>
        <begin position="12"/>
        <end position="36"/>
    </location>
</feature>
<dbReference type="SUPFAM" id="SSF54523">
    <property type="entry name" value="Pili subunits"/>
    <property type="match status" value="1"/>
</dbReference>
<dbReference type="InterPro" id="IPR012902">
    <property type="entry name" value="N_methyl_site"/>
</dbReference>
<dbReference type="Proteomes" id="UP000273022">
    <property type="component" value="Unassembled WGS sequence"/>
</dbReference>
<sequence>MKGIKLNKKAQGFTLIELMIVVAIIGVLAAIALPAYQDYTRSARSTGLVNAAMSYRSAVEIAVQTGQVTTPAGITLGSDSVPTAVSMQEDSNVATAALAAGVLTLTGTTNLGTTSNVLTLAPAIDATTLNVTWTWGGNCFTSDVCKVSN</sequence>
<comment type="caution">
    <text evidence="4">The sequence shown here is derived from an EMBL/GenBank/DDBJ whole genome shotgun (WGS) entry which is preliminary data.</text>
</comment>
<accession>A0A3A6U095</accession>
<dbReference type="GO" id="GO:0043107">
    <property type="term" value="P:type IV pilus-dependent motility"/>
    <property type="evidence" value="ECO:0007669"/>
    <property type="project" value="TreeGrafter"/>
</dbReference>
<protein>
    <submittedName>
        <fullName evidence="4">Prepilin-type N-terminal cleavage/methylation domain-containing protein</fullName>
    </submittedName>
</protein>
<evidence type="ECO:0000313" key="5">
    <source>
        <dbReference type="Proteomes" id="UP000273022"/>
    </source>
</evidence>
<keyword evidence="2" id="KW-0488">Methylation</keyword>
<dbReference type="AlphaFoldDB" id="A0A3A6U095"/>
<dbReference type="Pfam" id="PF07963">
    <property type="entry name" value="N_methyl"/>
    <property type="match status" value="1"/>
</dbReference>
<dbReference type="GO" id="GO:0044096">
    <property type="term" value="C:type IV pilus"/>
    <property type="evidence" value="ECO:0007669"/>
    <property type="project" value="TreeGrafter"/>
</dbReference>
<dbReference type="PROSITE" id="PS00409">
    <property type="entry name" value="PROKAR_NTER_METHYL"/>
    <property type="match status" value="1"/>
</dbReference>